<name>A0ABP6T5N9_9ACTN</name>
<evidence type="ECO:0000313" key="3">
    <source>
        <dbReference type="Proteomes" id="UP001501676"/>
    </source>
</evidence>
<keyword evidence="3" id="KW-1185">Reference proteome</keyword>
<dbReference type="PANTHER" id="PTHR43031">
    <property type="entry name" value="FAD-DEPENDENT OXIDOREDUCTASE"/>
    <property type="match status" value="1"/>
</dbReference>
<organism evidence="2 3">
    <name type="scientific">Cryptosporangium minutisporangium</name>
    <dbReference type="NCBI Taxonomy" id="113569"/>
    <lineage>
        <taxon>Bacteria</taxon>
        <taxon>Bacillati</taxon>
        <taxon>Actinomycetota</taxon>
        <taxon>Actinomycetes</taxon>
        <taxon>Cryptosporangiales</taxon>
        <taxon>Cryptosporangiaceae</taxon>
        <taxon>Cryptosporangium</taxon>
    </lineage>
</organism>
<comment type="caution">
    <text evidence="2">The sequence shown here is derived from an EMBL/GenBank/DDBJ whole genome shotgun (WGS) entry which is preliminary data.</text>
</comment>
<evidence type="ECO:0000313" key="2">
    <source>
        <dbReference type="EMBL" id="GAA3393775.1"/>
    </source>
</evidence>
<dbReference type="PROSITE" id="PS50206">
    <property type="entry name" value="RHODANESE_3"/>
    <property type="match status" value="1"/>
</dbReference>
<feature type="domain" description="Rhodanese" evidence="1">
    <location>
        <begin position="18"/>
        <end position="106"/>
    </location>
</feature>
<dbReference type="InterPro" id="IPR001763">
    <property type="entry name" value="Rhodanese-like_dom"/>
</dbReference>
<sequence length="115" mass="12252">MVQPSLPAEVPDVTPDLLSDEVYLLDVREPDEWDAGHAPHAHHIPMREIPARLAEVPTVGEVVVVCRVGGRSAQVAAYLAAQGWENVANLDGGMLAWEASGRAIVADTGLPARVL</sequence>
<accession>A0ABP6T5N9</accession>
<gene>
    <name evidence="2" type="ORF">GCM10020369_60620</name>
</gene>
<dbReference type="RefSeq" id="WP_345731667.1">
    <property type="nucleotide sequence ID" value="NZ_BAAAYN010000044.1"/>
</dbReference>
<proteinExistence type="predicted"/>
<dbReference type="SUPFAM" id="SSF52821">
    <property type="entry name" value="Rhodanese/Cell cycle control phosphatase"/>
    <property type="match status" value="1"/>
</dbReference>
<reference evidence="3" key="1">
    <citation type="journal article" date="2019" name="Int. J. Syst. Evol. Microbiol.">
        <title>The Global Catalogue of Microorganisms (GCM) 10K type strain sequencing project: providing services to taxonomists for standard genome sequencing and annotation.</title>
        <authorList>
            <consortium name="The Broad Institute Genomics Platform"/>
            <consortium name="The Broad Institute Genome Sequencing Center for Infectious Disease"/>
            <person name="Wu L."/>
            <person name="Ma J."/>
        </authorList>
    </citation>
    <scope>NUCLEOTIDE SEQUENCE [LARGE SCALE GENOMIC DNA]</scope>
    <source>
        <strain evidence="3">JCM 9458</strain>
    </source>
</reference>
<dbReference type="InterPro" id="IPR036873">
    <property type="entry name" value="Rhodanese-like_dom_sf"/>
</dbReference>
<protein>
    <submittedName>
        <fullName evidence="2">Rhodanese-like domain-containing protein</fullName>
    </submittedName>
</protein>
<dbReference type="SMART" id="SM00450">
    <property type="entry name" value="RHOD"/>
    <property type="match status" value="1"/>
</dbReference>
<dbReference type="Gene3D" id="3.40.250.10">
    <property type="entry name" value="Rhodanese-like domain"/>
    <property type="match status" value="1"/>
</dbReference>
<dbReference type="EMBL" id="BAAAYN010000044">
    <property type="protein sequence ID" value="GAA3393775.1"/>
    <property type="molecule type" value="Genomic_DNA"/>
</dbReference>
<dbReference type="PANTHER" id="PTHR43031:SF17">
    <property type="entry name" value="SULFURTRANSFERASE YTWF-RELATED"/>
    <property type="match status" value="1"/>
</dbReference>
<dbReference type="Pfam" id="PF00581">
    <property type="entry name" value="Rhodanese"/>
    <property type="match status" value="1"/>
</dbReference>
<dbReference type="InterPro" id="IPR050229">
    <property type="entry name" value="GlpE_sulfurtransferase"/>
</dbReference>
<dbReference type="Proteomes" id="UP001501676">
    <property type="component" value="Unassembled WGS sequence"/>
</dbReference>
<evidence type="ECO:0000259" key="1">
    <source>
        <dbReference type="PROSITE" id="PS50206"/>
    </source>
</evidence>
<dbReference type="CDD" id="cd00158">
    <property type="entry name" value="RHOD"/>
    <property type="match status" value="1"/>
</dbReference>